<dbReference type="Pfam" id="PF04463">
    <property type="entry name" value="2-thiour_desulf"/>
    <property type="match status" value="1"/>
</dbReference>
<name>A0ABP9F0I9_9GAMM</name>
<organism evidence="1 2">
    <name type="scientific">Ferrimonas pelagia</name>
    <dbReference type="NCBI Taxonomy" id="1177826"/>
    <lineage>
        <taxon>Bacteria</taxon>
        <taxon>Pseudomonadati</taxon>
        <taxon>Pseudomonadota</taxon>
        <taxon>Gammaproteobacteria</taxon>
        <taxon>Alteromonadales</taxon>
        <taxon>Ferrimonadaceae</taxon>
        <taxon>Ferrimonas</taxon>
    </lineage>
</organism>
<evidence type="ECO:0000313" key="2">
    <source>
        <dbReference type="Proteomes" id="UP001499988"/>
    </source>
</evidence>
<dbReference type="RefSeq" id="WP_345335601.1">
    <property type="nucleotide sequence ID" value="NZ_BAABJZ010000080.1"/>
</dbReference>
<accession>A0ABP9F0I9</accession>
<evidence type="ECO:0000313" key="1">
    <source>
        <dbReference type="EMBL" id="GAA4889608.1"/>
    </source>
</evidence>
<dbReference type="Proteomes" id="UP001499988">
    <property type="component" value="Unassembled WGS sequence"/>
</dbReference>
<gene>
    <name evidence="1" type="ORF">GCM10023333_23620</name>
</gene>
<comment type="caution">
    <text evidence="1">The sequence shown here is derived from an EMBL/GenBank/DDBJ whole genome shotgun (WGS) entry which is preliminary data.</text>
</comment>
<sequence>MTDCRQYKRVRVLVSACLLGDPVRYDGATKGLADHRIGLWQQRGWLLGSCPEVSGGLSVPRPPAELRQGKVITAAGEDVSLAFYRGAETALALVQRYDLKFALLKANSPSCGNERVYNGRFEGKLVTGEGVTASLLRQHGVQVFNENQLDELEQVLAAEG</sequence>
<reference evidence="2" key="1">
    <citation type="journal article" date="2019" name="Int. J. Syst. Evol. Microbiol.">
        <title>The Global Catalogue of Microorganisms (GCM) 10K type strain sequencing project: providing services to taxonomists for standard genome sequencing and annotation.</title>
        <authorList>
            <consortium name="The Broad Institute Genomics Platform"/>
            <consortium name="The Broad Institute Genome Sequencing Center for Infectious Disease"/>
            <person name="Wu L."/>
            <person name="Ma J."/>
        </authorList>
    </citation>
    <scope>NUCLEOTIDE SEQUENCE [LARGE SCALE GENOMIC DNA]</scope>
    <source>
        <strain evidence="2">JCM 18401</strain>
    </source>
</reference>
<keyword evidence="2" id="KW-1185">Reference proteome</keyword>
<dbReference type="EMBL" id="BAABJZ010000080">
    <property type="protein sequence ID" value="GAA4889608.1"/>
    <property type="molecule type" value="Genomic_DNA"/>
</dbReference>
<dbReference type="PANTHER" id="PTHR30087">
    <property type="entry name" value="INNER MEMBRANE PROTEIN"/>
    <property type="match status" value="1"/>
</dbReference>
<dbReference type="InterPro" id="IPR007553">
    <property type="entry name" value="2-thiour_desulf"/>
</dbReference>
<dbReference type="PANTHER" id="PTHR30087:SF1">
    <property type="entry name" value="HYPOTHETICAL CYTOSOLIC PROTEIN"/>
    <property type="match status" value="1"/>
</dbReference>
<protein>
    <submittedName>
        <fullName evidence="1">DUF523 domain-containing protein</fullName>
    </submittedName>
</protein>
<proteinExistence type="predicted"/>